<organism evidence="8 9">
    <name type="scientific">Corticimicrobacter populi</name>
    <dbReference type="NCBI Taxonomy" id="2175229"/>
    <lineage>
        <taxon>Bacteria</taxon>
        <taxon>Pseudomonadati</taxon>
        <taxon>Pseudomonadota</taxon>
        <taxon>Betaproteobacteria</taxon>
        <taxon>Burkholderiales</taxon>
        <taxon>Alcaligenaceae</taxon>
        <taxon>Corticimicrobacter</taxon>
    </lineage>
</organism>
<dbReference type="FunFam" id="3.40.640.10:FF:000033">
    <property type="entry name" value="Aspartate aminotransferase"/>
    <property type="match status" value="1"/>
</dbReference>
<keyword evidence="5" id="KW-0663">Pyridoxal phosphate</keyword>
<evidence type="ECO:0000256" key="1">
    <source>
        <dbReference type="ARBA" id="ARBA00001933"/>
    </source>
</evidence>
<comment type="similarity">
    <text evidence="2 6">Belongs to the class-I pyridoxal-phosphate-dependent aminotransferase family.</text>
</comment>
<evidence type="ECO:0000259" key="7">
    <source>
        <dbReference type="Pfam" id="PF00155"/>
    </source>
</evidence>
<evidence type="ECO:0000256" key="3">
    <source>
        <dbReference type="ARBA" id="ARBA00022576"/>
    </source>
</evidence>
<dbReference type="CDD" id="cd00609">
    <property type="entry name" value="AAT_like"/>
    <property type="match status" value="1"/>
</dbReference>
<dbReference type="InterPro" id="IPR015421">
    <property type="entry name" value="PyrdxlP-dep_Trfase_major"/>
</dbReference>
<dbReference type="InterPro" id="IPR015422">
    <property type="entry name" value="PyrdxlP-dep_Trfase_small"/>
</dbReference>
<gene>
    <name evidence="8" type="ORF">DD235_14620</name>
</gene>
<dbReference type="PANTHER" id="PTHR46383:SF1">
    <property type="entry name" value="ASPARTATE AMINOTRANSFERASE"/>
    <property type="match status" value="1"/>
</dbReference>
<dbReference type="InterPro" id="IPR004839">
    <property type="entry name" value="Aminotransferase_I/II_large"/>
</dbReference>
<dbReference type="Proteomes" id="UP000245212">
    <property type="component" value="Unassembled WGS sequence"/>
</dbReference>
<dbReference type="Pfam" id="PF00155">
    <property type="entry name" value="Aminotran_1_2"/>
    <property type="match status" value="1"/>
</dbReference>
<dbReference type="PROSITE" id="PS00105">
    <property type="entry name" value="AA_TRANSFER_CLASS_1"/>
    <property type="match status" value="1"/>
</dbReference>
<dbReference type="AlphaFoldDB" id="A0A2V1JU24"/>
<dbReference type="GO" id="GO:0030170">
    <property type="term" value="F:pyridoxal phosphate binding"/>
    <property type="evidence" value="ECO:0007669"/>
    <property type="project" value="InterPro"/>
</dbReference>
<dbReference type="GO" id="GO:0006520">
    <property type="term" value="P:amino acid metabolic process"/>
    <property type="evidence" value="ECO:0007669"/>
    <property type="project" value="InterPro"/>
</dbReference>
<proteinExistence type="inferred from homology"/>
<protein>
    <recommendedName>
        <fullName evidence="6">Aminotransferase</fullName>
        <ecNumber evidence="6">2.6.1.-</ecNumber>
    </recommendedName>
</protein>
<comment type="cofactor">
    <cofactor evidence="1 6">
        <name>pyridoxal 5'-phosphate</name>
        <dbReference type="ChEBI" id="CHEBI:597326"/>
    </cofactor>
</comment>
<evidence type="ECO:0000256" key="6">
    <source>
        <dbReference type="RuleBase" id="RU000481"/>
    </source>
</evidence>
<comment type="caution">
    <text evidence="8">The sequence shown here is derived from an EMBL/GenBank/DDBJ whole genome shotgun (WGS) entry which is preliminary data.</text>
</comment>
<dbReference type="EMBL" id="QETA01000007">
    <property type="protein sequence ID" value="PWF21491.1"/>
    <property type="molecule type" value="Genomic_DNA"/>
</dbReference>
<dbReference type="Gene3D" id="3.90.1150.10">
    <property type="entry name" value="Aspartate Aminotransferase, domain 1"/>
    <property type="match status" value="1"/>
</dbReference>
<dbReference type="InterPro" id="IPR015424">
    <property type="entry name" value="PyrdxlP-dep_Trfase"/>
</dbReference>
<dbReference type="GO" id="GO:0008483">
    <property type="term" value="F:transaminase activity"/>
    <property type="evidence" value="ECO:0007669"/>
    <property type="project" value="UniProtKB-KW"/>
</dbReference>
<dbReference type="PANTHER" id="PTHR46383">
    <property type="entry name" value="ASPARTATE AMINOTRANSFERASE"/>
    <property type="match status" value="1"/>
</dbReference>
<dbReference type="SUPFAM" id="SSF53383">
    <property type="entry name" value="PLP-dependent transferases"/>
    <property type="match status" value="1"/>
</dbReference>
<sequence>MSIIADRIKRIKLSPSVAARGIIAELREQGRSIIDLTIGEPDFSTPTHICEAAKRAIDNGQTKYPPAQGVAALRKAIAARLQLENGIDYPIGQIIVSTGGKQVLFNALAATLNEGDEVIVPSPYWVSYPDMVLVNGGEPVIAQTDLASGYKLTPEVLEAAITPRTKWLIFNAPSNPTGAVYSAEELRALADVLVRHPHAWVMTDDMYARLSFIDRAPSYILAVAPELADRTLLVNGVSKAYAMTGWRIGYGAGPAGLVGAMAILQSQSTSGASSISQAAALEALTGPQGCVDEFAAIFRERCEVACDLLASVPGLTLIRPEGAFYAFPDCAALIGKRTPDGAVIRNDEDLCLFFLRDAGVAVISGTAYGAPGTFRLSFAASLDDIRAGCLGIRAACEKLA</sequence>
<evidence type="ECO:0000256" key="4">
    <source>
        <dbReference type="ARBA" id="ARBA00022679"/>
    </source>
</evidence>
<keyword evidence="9" id="KW-1185">Reference proteome</keyword>
<keyword evidence="4 6" id="KW-0808">Transferase</keyword>
<feature type="domain" description="Aminotransferase class I/classII large" evidence="7">
    <location>
        <begin position="32"/>
        <end position="383"/>
    </location>
</feature>
<reference evidence="9" key="1">
    <citation type="submission" date="2018-05" db="EMBL/GenBank/DDBJ databases">
        <authorList>
            <person name="Li Y."/>
        </authorList>
    </citation>
    <scope>NUCLEOTIDE SEQUENCE [LARGE SCALE GENOMIC DNA]</scope>
    <source>
        <strain evidence="9">3d-2-2</strain>
    </source>
</reference>
<evidence type="ECO:0000256" key="5">
    <source>
        <dbReference type="ARBA" id="ARBA00022898"/>
    </source>
</evidence>
<dbReference type="RefSeq" id="WP_109062835.1">
    <property type="nucleotide sequence ID" value="NZ_QETA01000007.1"/>
</dbReference>
<keyword evidence="3 6" id="KW-0032">Aminotransferase</keyword>
<dbReference type="InterPro" id="IPR004838">
    <property type="entry name" value="NHTrfase_class1_PyrdxlP-BS"/>
</dbReference>
<evidence type="ECO:0000256" key="2">
    <source>
        <dbReference type="ARBA" id="ARBA00007441"/>
    </source>
</evidence>
<dbReference type="InterPro" id="IPR050596">
    <property type="entry name" value="AspAT/PAT-like"/>
</dbReference>
<evidence type="ECO:0000313" key="9">
    <source>
        <dbReference type="Proteomes" id="UP000245212"/>
    </source>
</evidence>
<dbReference type="Gene3D" id="3.40.640.10">
    <property type="entry name" value="Type I PLP-dependent aspartate aminotransferase-like (Major domain)"/>
    <property type="match status" value="1"/>
</dbReference>
<evidence type="ECO:0000313" key="8">
    <source>
        <dbReference type="EMBL" id="PWF21491.1"/>
    </source>
</evidence>
<accession>A0A2V1JU24</accession>
<dbReference type="EC" id="2.6.1.-" evidence="6"/>
<name>A0A2V1JU24_9BURK</name>